<feature type="transmembrane region" description="Helical" evidence="1">
    <location>
        <begin position="15"/>
        <end position="36"/>
    </location>
</feature>
<dbReference type="EMBL" id="JAJADR010000001">
    <property type="protein sequence ID" value="MCB2407469.1"/>
    <property type="molecule type" value="Genomic_DNA"/>
</dbReference>
<name>A0ABS8APX4_9BACT</name>
<keyword evidence="3" id="KW-1185">Reference proteome</keyword>
<evidence type="ECO:0000313" key="3">
    <source>
        <dbReference type="Proteomes" id="UP001165296"/>
    </source>
</evidence>
<evidence type="ECO:0000256" key="1">
    <source>
        <dbReference type="SAM" id="Phobius"/>
    </source>
</evidence>
<feature type="transmembrane region" description="Helical" evidence="1">
    <location>
        <begin position="48"/>
        <end position="69"/>
    </location>
</feature>
<comment type="caution">
    <text evidence="2">The sequence shown here is derived from an EMBL/GenBank/DDBJ whole genome shotgun (WGS) entry which is preliminary data.</text>
</comment>
<accession>A0ABS8APX4</accession>
<proteinExistence type="predicted"/>
<gene>
    <name evidence="2" type="ORF">LGH74_05735</name>
</gene>
<protein>
    <submittedName>
        <fullName evidence="2">Uncharacterized protein</fullName>
    </submittedName>
</protein>
<evidence type="ECO:0000313" key="2">
    <source>
        <dbReference type="EMBL" id="MCB2407469.1"/>
    </source>
</evidence>
<organism evidence="2 3">
    <name type="scientific">Hymenobacter lucidus</name>
    <dbReference type="NCBI Taxonomy" id="2880930"/>
    <lineage>
        <taxon>Bacteria</taxon>
        <taxon>Pseudomonadati</taxon>
        <taxon>Bacteroidota</taxon>
        <taxon>Cytophagia</taxon>
        <taxon>Cytophagales</taxon>
        <taxon>Hymenobacteraceae</taxon>
        <taxon>Hymenobacter</taxon>
    </lineage>
</organism>
<keyword evidence="1" id="KW-0812">Transmembrane</keyword>
<sequence length="170" mass="19686">MNPSTSTQPTASARFRLLLIGLGWLGLVLFAVDWLVDGWKFETTSYALLRVFDLIKNVLFALWPVAVWLQLSARISDAWRFWAGILLVLVTIPCWLSCGFLLVFEDSAVWEDEKVQYESADPPVRIVQQYRDTFPTNPTQYRVVKITPLWGPWQHVEPADSARFPEEHYR</sequence>
<keyword evidence="1" id="KW-1133">Transmembrane helix</keyword>
<dbReference type="Proteomes" id="UP001165296">
    <property type="component" value="Unassembled WGS sequence"/>
</dbReference>
<keyword evidence="1" id="KW-0472">Membrane</keyword>
<reference evidence="2" key="1">
    <citation type="submission" date="2021-10" db="EMBL/GenBank/DDBJ databases">
        <authorList>
            <person name="Dean J.D."/>
            <person name="Kim M.K."/>
            <person name="Newey C.N."/>
            <person name="Stoker T.S."/>
            <person name="Thompson D.W."/>
            <person name="Grose J.H."/>
        </authorList>
    </citation>
    <scope>NUCLEOTIDE SEQUENCE</scope>
    <source>
        <strain evidence="2">BT178</strain>
    </source>
</reference>
<feature type="transmembrane region" description="Helical" evidence="1">
    <location>
        <begin position="81"/>
        <end position="104"/>
    </location>
</feature>
<dbReference type="RefSeq" id="WP_226173268.1">
    <property type="nucleotide sequence ID" value="NZ_JAJADR010000001.1"/>
</dbReference>